<reference evidence="10" key="1">
    <citation type="submission" date="2020-01" db="EMBL/GenBank/DDBJ databases">
        <title>Genome Sequencing of Three Apophysomyces-Like Fungal Strains Confirms a Novel Fungal Genus in the Mucoromycota with divergent Burkholderia-like Endosymbiotic Bacteria.</title>
        <authorList>
            <person name="Stajich J.E."/>
            <person name="Macias A.M."/>
            <person name="Carter-House D."/>
            <person name="Lovett B."/>
            <person name="Kasson L.R."/>
            <person name="Berry K."/>
            <person name="Grigoriev I."/>
            <person name="Chang Y."/>
            <person name="Spatafora J."/>
            <person name="Kasson M.T."/>
        </authorList>
    </citation>
    <scope>NUCLEOTIDE SEQUENCE</scope>
    <source>
        <strain evidence="10">NRRL A-21654</strain>
    </source>
</reference>
<feature type="region of interest" description="Disordered" evidence="8">
    <location>
        <begin position="1"/>
        <end position="78"/>
    </location>
</feature>
<evidence type="ECO:0000256" key="7">
    <source>
        <dbReference type="PROSITE-ProRule" id="PRU00042"/>
    </source>
</evidence>
<evidence type="ECO:0000256" key="8">
    <source>
        <dbReference type="SAM" id="MobiDB-lite"/>
    </source>
</evidence>
<accession>A0A8H7BEK8</accession>
<evidence type="ECO:0000256" key="3">
    <source>
        <dbReference type="ARBA" id="ARBA00022737"/>
    </source>
</evidence>
<dbReference type="Gene3D" id="3.30.160.60">
    <property type="entry name" value="Classic Zinc Finger"/>
    <property type="match status" value="2"/>
</dbReference>
<dbReference type="OrthoDB" id="2273313at2759"/>
<dbReference type="Proteomes" id="UP000605846">
    <property type="component" value="Unassembled WGS sequence"/>
</dbReference>
<evidence type="ECO:0000313" key="10">
    <source>
        <dbReference type="EMBL" id="KAF7720821.1"/>
    </source>
</evidence>
<dbReference type="GO" id="GO:0000785">
    <property type="term" value="C:chromatin"/>
    <property type="evidence" value="ECO:0007669"/>
    <property type="project" value="TreeGrafter"/>
</dbReference>
<dbReference type="EMBL" id="JABAYA010000355">
    <property type="protein sequence ID" value="KAF7720821.1"/>
    <property type="molecule type" value="Genomic_DNA"/>
</dbReference>
<organism evidence="10 11">
    <name type="scientific">Apophysomyces ossiformis</name>
    <dbReference type="NCBI Taxonomy" id="679940"/>
    <lineage>
        <taxon>Eukaryota</taxon>
        <taxon>Fungi</taxon>
        <taxon>Fungi incertae sedis</taxon>
        <taxon>Mucoromycota</taxon>
        <taxon>Mucoromycotina</taxon>
        <taxon>Mucoromycetes</taxon>
        <taxon>Mucorales</taxon>
        <taxon>Mucorineae</taxon>
        <taxon>Mucoraceae</taxon>
        <taxon>Apophysomyces</taxon>
    </lineage>
</organism>
<dbReference type="SUPFAM" id="SSF57667">
    <property type="entry name" value="beta-beta-alpha zinc fingers"/>
    <property type="match status" value="1"/>
</dbReference>
<name>A0A8H7BEK8_9FUNG</name>
<dbReference type="SMART" id="SM00355">
    <property type="entry name" value="ZnF_C2H2"/>
    <property type="match status" value="2"/>
</dbReference>
<dbReference type="GO" id="GO:0005667">
    <property type="term" value="C:transcription regulator complex"/>
    <property type="evidence" value="ECO:0007669"/>
    <property type="project" value="TreeGrafter"/>
</dbReference>
<evidence type="ECO:0000256" key="4">
    <source>
        <dbReference type="ARBA" id="ARBA00022771"/>
    </source>
</evidence>
<keyword evidence="6" id="KW-0539">Nucleus</keyword>
<comment type="subcellular location">
    <subcellularLocation>
        <location evidence="1">Nucleus</location>
    </subcellularLocation>
</comment>
<keyword evidence="3" id="KW-0677">Repeat</keyword>
<dbReference type="InterPro" id="IPR013087">
    <property type="entry name" value="Znf_C2H2_type"/>
</dbReference>
<dbReference type="PANTHER" id="PTHR14003">
    <property type="entry name" value="TRANSCRIPTIONAL REPRESSOR PROTEIN YY"/>
    <property type="match status" value="1"/>
</dbReference>
<dbReference type="FunFam" id="3.30.160.60:FF:000345">
    <property type="entry name" value="Zinc finger protein Gfi-1"/>
    <property type="match status" value="1"/>
</dbReference>
<feature type="compositionally biased region" description="Low complexity" evidence="8">
    <location>
        <begin position="64"/>
        <end position="77"/>
    </location>
</feature>
<feature type="compositionally biased region" description="Low complexity" evidence="8">
    <location>
        <begin position="123"/>
        <end position="134"/>
    </location>
</feature>
<gene>
    <name evidence="10" type="ORF">EC973_005999</name>
</gene>
<keyword evidence="2" id="KW-0479">Metal-binding</keyword>
<protein>
    <recommendedName>
        <fullName evidence="9">C2H2-type domain-containing protein</fullName>
    </recommendedName>
</protein>
<dbReference type="Pfam" id="PF00096">
    <property type="entry name" value="zf-C2H2"/>
    <property type="match status" value="2"/>
</dbReference>
<proteinExistence type="predicted"/>
<dbReference type="FunFam" id="3.30.160.60:FF:001102">
    <property type="entry name" value="Transcription factor IIIA"/>
    <property type="match status" value="1"/>
</dbReference>
<evidence type="ECO:0000256" key="5">
    <source>
        <dbReference type="ARBA" id="ARBA00022833"/>
    </source>
</evidence>
<dbReference type="InterPro" id="IPR036236">
    <property type="entry name" value="Znf_C2H2_sf"/>
</dbReference>
<feature type="domain" description="C2H2-type" evidence="9">
    <location>
        <begin position="232"/>
        <end position="261"/>
    </location>
</feature>
<evidence type="ECO:0000259" key="9">
    <source>
        <dbReference type="PROSITE" id="PS50157"/>
    </source>
</evidence>
<evidence type="ECO:0000256" key="2">
    <source>
        <dbReference type="ARBA" id="ARBA00022723"/>
    </source>
</evidence>
<feature type="non-terminal residue" evidence="10">
    <location>
        <position position="1"/>
    </location>
</feature>
<dbReference type="GO" id="GO:0000981">
    <property type="term" value="F:DNA-binding transcription factor activity, RNA polymerase II-specific"/>
    <property type="evidence" value="ECO:0007669"/>
    <property type="project" value="TreeGrafter"/>
</dbReference>
<keyword evidence="4 7" id="KW-0863">Zinc-finger</keyword>
<dbReference type="PANTHER" id="PTHR14003:SF19">
    <property type="entry name" value="YY2 TRANSCRIPTION FACTOR"/>
    <property type="match status" value="1"/>
</dbReference>
<evidence type="ECO:0000256" key="6">
    <source>
        <dbReference type="ARBA" id="ARBA00023242"/>
    </source>
</evidence>
<feature type="region of interest" description="Disordered" evidence="8">
    <location>
        <begin position="94"/>
        <end position="144"/>
    </location>
</feature>
<dbReference type="AlphaFoldDB" id="A0A8H7BEK8"/>
<feature type="domain" description="C2H2-type" evidence="9">
    <location>
        <begin position="204"/>
        <end position="231"/>
    </location>
</feature>
<dbReference type="GO" id="GO:0031519">
    <property type="term" value="C:PcG protein complex"/>
    <property type="evidence" value="ECO:0007669"/>
    <property type="project" value="TreeGrafter"/>
</dbReference>
<evidence type="ECO:0000313" key="11">
    <source>
        <dbReference type="Proteomes" id="UP000605846"/>
    </source>
</evidence>
<sequence length="270" mass="29653">NEIADRKPSTDPVRTSHARSTLGHRTSRSISSLPAELQSLSLYAPTPYKDDFELPPNKQPSPPISSSSSSVSSSSQPAPLPSWILPNVPQPVLPTIPTPSRVRGSHARSVSEITLPPPPPAPSATTVTPSPSHPITRTRHTHRRAASANTVDFMLDPTVHSPGRAHSSSPKETVHHHFIDTLPKKQPAVVLTTTQSEESHAGRYVCQYCGKKFTRPSSLRIHTYSHTGEKPFLCTEEGCGRRFNVQSNMRRHLRVHRLGRSVNGNTQHDD</sequence>
<dbReference type="GO" id="GO:0008270">
    <property type="term" value="F:zinc ion binding"/>
    <property type="evidence" value="ECO:0007669"/>
    <property type="project" value="UniProtKB-KW"/>
</dbReference>
<keyword evidence="11" id="KW-1185">Reference proteome</keyword>
<dbReference type="PROSITE" id="PS00028">
    <property type="entry name" value="ZINC_FINGER_C2H2_1"/>
    <property type="match status" value="2"/>
</dbReference>
<evidence type="ECO:0000256" key="1">
    <source>
        <dbReference type="ARBA" id="ARBA00004123"/>
    </source>
</evidence>
<dbReference type="PROSITE" id="PS50157">
    <property type="entry name" value="ZINC_FINGER_C2H2_2"/>
    <property type="match status" value="2"/>
</dbReference>
<dbReference type="GO" id="GO:0000978">
    <property type="term" value="F:RNA polymerase II cis-regulatory region sequence-specific DNA binding"/>
    <property type="evidence" value="ECO:0007669"/>
    <property type="project" value="TreeGrafter"/>
</dbReference>
<keyword evidence="5" id="KW-0862">Zinc</keyword>
<comment type="caution">
    <text evidence="10">The sequence shown here is derived from an EMBL/GenBank/DDBJ whole genome shotgun (WGS) entry which is preliminary data.</text>
</comment>